<organism evidence="2 3">
    <name type="scientific">Cloacibacterium normanense</name>
    <dbReference type="NCBI Taxonomy" id="237258"/>
    <lineage>
        <taxon>Bacteria</taxon>
        <taxon>Pseudomonadati</taxon>
        <taxon>Bacteroidota</taxon>
        <taxon>Flavobacteriia</taxon>
        <taxon>Flavobacteriales</taxon>
        <taxon>Weeksellaceae</taxon>
    </lineage>
</organism>
<reference evidence="2" key="1">
    <citation type="submission" date="2016-09" db="EMBL/GenBank/DDBJ databases">
        <authorList>
            <person name="Capua I."/>
            <person name="De Benedictis P."/>
            <person name="Joannis T."/>
            <person name="Lombin L.H."/>
            <person name="Cattoli G."/>
        </authorList>
    </citation>
    <scope>NUCLEOTIDE SEQUENCE [LARGE SCALE GENOMIC DNA]</scope>
    <source>
        <strain evidence="2">NRS-1</strain>
    </source>
</reference>
<dbReference type="EMBL" id="MKGI01000043">
    <property type="protein sequence ID" value="OEL11301.1"/>
    <property type="molecule type" value="Genomic_DNA"/>
</dbReference>
<evidence type="ECO:0000313" key="3">
    <source>
        <dbReference type="Proteomes" id="UP000095601"/>
    </source>
</evidence>
<evidence type="ECO:0000313" key="2">
    <source>
        <dbReference type="EMBL" id="OEL11301.1"/>
    </source>
</evidence>
<sequence length="170" mass="19651">MIMKKIASISFFLMVNFLFSQTSEVKIEGDYNGDGKKEFAYATVSDCSDECEGNCITTIHFSDEKIKPITIKNAKNGDIYNLKDLNNDGADEIGFYPNWCTSCWHSFYVYTFRNNESKFLVKPIPTHCLQWEENKFPIEKDPLKKGFVRITSSVWKNDKIKVETKSVKLK</sequence>
<keyword evidence="1" id="KW-0732">Signal</keyword>
<protein>
    <recommendedName>
        <fullName evidence="4">Lipoprotein</fullName>
    </recommendedName>
</protein>
<gene>
    <name evidence="2" type="ORF">BHF72_2171</name>
</gene>
<dbReference type="SUPFAM" id="SSF69318">
    <property type="entry name" value="Integrin alpha N-terminal domain"/>
    <property type="match status" value="1"/>
</dbReference>
<evidence type="ECO:0008006" key="4">
    <source>
        <dbReference type="Google" id="ProtNLM"/>
    </source>
</evidence>
<dbReference type="STRING" id="237258.SAMN04489756_10161"/>
<dbReference type="Proteomes" id="UP000095601">
    <property type="component" value="Unassembled WGS sequence"/>
</dbReference>
<accession>A0A1E5UEF9</accession>
<dbReference type="InterPro" id="IPR028994">
    <property type="entry name" value="Integrin_alpha_N"/>
</dbReference>
<dbReference type="AlphaFoldDB" id="A0A1E5UEF9"/>
<name>A0A1E5UEF9_9FLAO</name>
<evidence type="ECO:0000256" key="1">
    <source>
        <dbReference type="SAM" id="SignalP"/>
    </source>
</evidence>
<feature type="signal peptide" evidence="1">
    <location>
        <begin position="1"/>
        <end position="22"/>
    </location>
</feature>
<comment type="caution">
    <text evidence="2">The sequence shown here is derived from an EMBL/GenBank/DDBJ whole genome shotgun (WGS) entry which is preliminary data.</text>
</comment>
<keyword evidence="3" id="KW-1185">Reference proteome</keyword>
<proteinExistence type="predicted"/>
<feature type="chain" id="PRO_5009186884" description="Lipoprotein" evidence="1">
    <location>
        <begin position="23"/>
        <end position="170"/>
    </location>
</feature>